<dbReference type="GO" id="GO:0005524">
    <property type="term" value="F:ATP binding"/>
    <property type="evidence" value="ECO:0007669"/>
    <property type="project" value="InterPro"/>
</dbReference>
<accession>A0A7S4HLD8</accession>
<dbReference type="Gene3D" id="3.30.470.20">
    <property type="entry name" value="ATP-grasp fold, B domain"/>
    <property type="match status" value="1"/>
</dbReference>
<evidence type="ECO:0008006" key="9">
    <source>
        <dbReference type="Google" id="ProtNLM"/>
    </source>
</evidence>
<reference evidence="8" key="1">
    <citation type="submission" date="2021-01" db="EMBL/GenBank/DDBJ databases">
        <authorList>
            <person name="Corre E."/>
            <person name="Pelletier E."/>
            <person name="Niang G."/>
            <person name="Scheremetjew M."/>
            <person name="Finn R."/>
            <person name="Kale V."/>
            <person name="Holt S."/>
            <person name="Cochrane G."/>
            <person name="Meng A."/>
            <person name="Brown T."/>
            <person name="Cohen L."/>
        </authorList>
    </citation>
    <scope>NUCLEOTIDE SEQUENCE</scope>
    <source>
        <strain evidence="8">DIVA3 518/3/11/1/6</strain>
    </source>
</reference>
<evidence type="ECO:0000259" key="7">
    <source>
        <dbReference type="Pfam" id="PF02750"/>
    </source>
</evidence>
<dbReference type="InterPro" id="IPR020897">
    <property type="entry name" value="Synapsin_pre-ATP-grasp_dom"/>
</dbReference>
<evidence type="ECO:0000256" key="3">
    <source>
        <dbReference type="ARBA" id="ARBA00023018"/>
    </source>
</evidence>
<dbReference type="InterPro" id="IPR020898">
    <property type="entry name" value="Synapsin_ATP-bd_dom"/>
</dbReference>
<dbReference type="SUPFAM" id="SSF52440">
    <property type="entry name" value="PreATP-grasp domain"/>
    <property type="match status" value="1"/>
</dbReference>
<dbReference type="InterPro" id="IPR016185">
    <property type="entry name" value="PreATP-grasp_dom_sf"/>
</dbReference>
<comment type="subcellular location">
    <subcellularLocation>
        <location evidence="4">Synapse</location>
    </subcellularLocation>
</comment>
<keyword evidence="2" id="KW-0597">Phosphoprotein</keyword>
<sequence length="394" mass="44527">MSVPTLLVIAGQRINYYEVFKGLKVRGKEVKIEQAAWDDISVCSYGNKSVVVSISASFRPIPDTPQNKTRSCTPNFILFRGSCKGGARTNWMHKLVTFAHANLPTVNSIESFINSQDKAIMYGKLSKVMDSLGGFENFPLVTQTCYSNWKAATFPPDFPCVGKIGTASGGLGKMKIAGPTEWDDFCSIAAMQPQFFTSEGFVQWDFDIRIQKIGNHYRAFRRTSKHWKSNVDFAMKDEDIEVEERYKTWIDAAAKECGMDICAMDLLQVVESGKEYILELNSSAIGLNGRHHDEDISYIRDLTLRRMEQALISPRMKDKESKQDDESKNEAKEENTEPSSDSPAEVDLLRWQLQSLREEVNQLCGKVLAYELAEEERLKAVPEPKKSFFGFGKN</sequence>
<dbReference type="SUPFAM" id="SSF56059">
    <property type="entry name" value="Glutathione synthetase ATP-binding domain-like"/>
    <property type="match status" value="1"/>
</dbReference>
<dbReference type="Gene3D" id="3.40.50.20">
    <property type="match status" value="1"/>
</dbReference>
<feature type="compositionally biased region" description="Basic and acidic residues" evidence="5">
    <location>
        <begin position="315"/>
        <end position="335"/>
    </location>
</feature>
<organism evidence="8">
    <name type="scientific">Vannella robusta</name>
    <dbReference type="NCBI Taxonomy" id="1487602"/>
    <lineage>
        <taxon>Eukaryota</taxon>
        <taxon>Amoebozoa</taxon>
        <taxon>Discosea</taxon>
        <taxon>Flabellinia</taxon>
        <taxon>Vannellidae</taxon>
        <taxon>Vannella</taxon>
    </lineage>
</organism>
<dbReference type="InterPro" id="IPR013815">
    <property type="entry name" value="ATP_grasp_subdomain_1"/>
</dbReference>
<proteinExistence type="inferred from homology"/>
<evidence type="ECO:0000256" key="4">
    <source>
        <dbReference type="ARBA" id="ARBA00034103"/>
    </source>
</evidence>
<dbReference type="InterPro" id="IPR001359">
    <property type="entry name" value="Synapsin"/>
</dbReference>
<comment type="similarity">
    <text evidence="1">Belongs to the synapsin family.</text>
</comment>
<keyword evidence="3" id="KW-0770">Synapse</keyword>
<evidence type="ECO:0000313" key="8">
    <source>
        <dbReference type="EMBL" id="CAE2202779.1"/>
    </source>
</evidence>
<dbReference type="PRINTS" id="PR01368">
    <property type="entry name" value="SYNAPSIN"/>
</dbReference>
<evidence type="ECO:0000256" key="1">
    <source>
        <dbReference type="ARBA" id="ARBA00008243"/>
    </source>
</evidence>
<dbReference type="PANTHER" id="PTHR10841">
    <property type="entry name" value="SYNAPSIN"/>
    <property type="match status" value="1"/>
</dbReference>
<dbReference type="Gene3D" id="3.30.1490.20">
    <property type="entry name" value="ATP-grasp fold, A domain"/>
    <property type="match status" value="1"/>
</dbReference>
<evidence type="ECO:0000259" key="6">
    <source>
        <dbReference type="Pfam" id="PF02078"/>
    </source>
</evidence>
<protein>
    <recommendedName>
        <fullName evidence="9">ATP-grasp domain-containing protein</fullName>
    </recommendedName>
</protein>
<dbReference type="Pfam" id="PF02750">
    <property type="entry name" value="Synapsin_C"/>
    <property type="match status" value="1"/>
</dbReference>
<dbReference type="PANTHER" id="PTHR10841:SF17">
    <property type="entry name" value="SYNAPSIN"/>
    <property type="match status" value="1"/>
</dbReference>
<name>A0A7S4HLD8_9EUKA</name>
<evidence type="ECO:0000256" key="5">
    <source>
        <dbReference type="SAM" id="MobiDB-lite"/>
    </source>
</evidence>
<feature type="region of interest" description="Disordered" evidence="5">
    <location>
        <begin position="313"/>
        <end position="345"/>
    </location>
</feature>
<dbReference type="EMBL" id="HBKP01002714">
    <property type="protein sequence ID" value="CAE2202779.1"/>
    <property type="molecule type" value="Transcribed_RNA"/>
</dbReference>
<dbReference type="Pfam" id="PF02078">
    <property type="entry name" value="Synapsin"/>
    <property type="match status" value="1"/>
</dbReference>
<gene>
    <name evidence="8" type="ORF">VSP0166_LOCUS1930</name>
</gene>
<dbReference type="AlphaFoldDB" id="A0A7S4HLD8"/>
<feature type="domain" description="Synapsin pre-ATP-grasp" evidence="6">
    <location>
        <begin position="4"/>
        <end position="105"/>
    </location>
</feature>
<feature type="domain" description="Synapsin ATP-binding" evidence="7">
    <location>
        <begin position="107"/>
        <end position="309"/>
    </location>
</feature>
<evidence type="ECO:0000256" key="2">
    <source>
        <dbReference type="ARBA" id="ARBA00022553"/>
    </source>
</evidence>